<dbReference type="PANTHER" id="PTHR33107:SF5">
    <property type="entry name" value="KUNITZ TRYPSIN INHIBITOR 5"/>
    <property type="match status" value="1"/>
</dbReference>
<dbReference type="Proteomes" id="UP000886595">
    <property type="component" value="Unassembled WGS sequence"/>
</dbReference>
<dbReference type="GO" id="GO:0004866">
    <property type="term" value="F:endopeptidase inhibitor activity"/>
    <property type="evidence" value="ECO:0007669"/>
    <property type="project" value="InterPro"/>
</dbReference>
<evidence type="ECO:0000313" key="1">
    <source>
        <dbReference type="EMBL" id="KAG2320313.1"/>
    </source>
</evidence>
<comment type="caution">
    <text evidence="1">The sequence shown here is derived from an EMBL/GenBank/DDBJ whole genome shotgun (WGS) entry which is preliminary data.</text>
</comment>
<dbReference type="OrthoDB" id="1872570at2759"/>
<dbReference type="Gene3D" id="2.80.10.50">
    <property type="match status" value="1"/>
</dbReference>
<dbReference type="SUPFAM" id="SSF50386">
    <property type="entry name" value="STI-like"/>
    <property type="match status" value="1"/>
</dbReference>
<dbReference type="Pfam" id="PF00197">
    <property type="entry name" value="Kunitz_legume"/>
    <property type="match status" value="1"/>
</dbReference>
<name>A0A8X7VY87_BRACI</name>
<evidence type="ECO:0000313" key="2">
    <source>
        <dbReference type="Proteomes" id="UP000886595"/>
    </source>
</evidence>
<dbReference type="InterPro" id="IPR002160">
    <property type="entry name" value="Prot_inh_Kunz-lg"/>
</dbReference>
<dbReference type="AlphaFoldDB" id="A0A8X7VY87"/>
<dbReference type="InterPro" id="IPR011065">
    <property type="entry name" value="Kunitz_inhibitor_STI-like_sf"/>
</dbReference>
<reference evidence="1 2" key="1">
    <citation type="submission" date="2020-02" db="EMBL/GenBank/DDBJ databases">
        <authorList>
            <person name="Ma Q."/>
            <person name="Huang Y."/>
            <person name="Song X."/>
            <person name="Pei D."/>
        </authorList>
    </citation>
    <scope>NUCLEOTIDE SEQUENCE [LARGE SCALE GENOMIC DNA]</scope>
    <source>
        <strain evidence="1">Sxm20200214</strain>
        <tissue evidence="1">Leaf</tissue>
    </source>
</reference>
<proteinExistence type="predicted"/>
<keyword evidence="2" id="KW-1185">Reference proteome</keyword>
<organism evidence="1 2">
    <name type="scientific">Brassica carinata</name>
    <name type="common">Ethiopian mustard</name>
    <name type="synonym">Abyssinian cabbage</name>
    <dbReference type="NCBI Taxonomy" id="52824"/>
    <lineage>
        <taxon>Eukaryota</taxon>
        <taxon>Viridiplantae</taxon>
        <taxon>Streptophyta</taxon>
        <taxon>Embryophyta</taxon>
        <taxon>Tracheophyta</taxon>
        <taxon>Spermatophyta</taxon>
        <taxon>Magnoliopsida</taxon>
        <taxon>eudicotyledons</taxon>
        <taxon>Gunneridae</taxon>
        <taxon>Pentapetalae</taxon>
        <taxon>rosids</taxon>
        <taxon>malvids</taxon>
        <taxon>Brassicales</taxon>
        <taxon>Brassicaceae</taxon>
        <taxon>Brassiceae</taxon>
        <taxon>Brassica</taxon>
    </lineage>
</organism>
<protein>
    <submittedName>
        <fullName evidence="1">Uncharacterized protein</fullName>
    </submittedName>
</protein>
<accession>A0A8X7VY87</accession>
<dbReference type="PANTHER" id="PTHR33107">
    <property type="entry name" value="KUNITZ TRYPSIN INHIBITOR 2"/>
    <property type="match status" value="1"/>
</dbReference>
<gene>
    <name evidence="1" type="ORF">Bca52824_013526</name>
</gene>
<sequence>MSKAENKTCPKSVIQERFEVSNGMPLTFSPSDKSKVIGVSTDLNFKFSATSIWNLDNVDEKTNQWFIGTCGVEGIQAGQLLVTGSRSTSTKITTRSCFVLLYAISAESCVETLVCLCKMGLEDLC</sequence>
<dbReference type="EMBL" id="JAAMPC010000003">
    <property type="protein sequence ID" value="KAG2320313.1"/>
    <property type="molecule type" value="Genomic_DNA"/>
</dbReference>